<reference evidence="2" key="2">
    <citation type="submission" date="2018-05" db="EMBL/GenBank/DDBJ databases">
        <title>OpunRS2 (Oryza punctata Reference Sequence Version 2).</title>
        <authorList>
            <person name="Zhang J."/>
            <person name="Kudrna D."/>
            <person name="Lee S."/>
            <person name="Talag J."/>
            <person name="Welchert J."/>
            <person name="Wing R.A."/>
        </authorList>
    </citation>
    <scope>NUCLEOTIDE SEQUENCE [LARGE SCALE GENOMIC DNA]</scope>
</reference>
<dbReference type="Proteomes" id="UP000026962">
    <property type="component" value="Chromosome 5"/>
</dbReference>
<proteinExistence type="predicted"/>
<evidence type="ECO:0000313" key="2">
    <source>
        <dbReference type="EnsemblPlants" id="OPUNC05G05530.1"/>
    </source>
</evidence>
<feature type="compositionally biased region" description="Basic and acidic residues" evidence="1">
    <location>
        <begin position="131"/>
        <end position="171"/>
    </location>
</feature>
<name>A0A0E0KZF0_ORYPU</name>
<evidence type="ECO:0000256" key="1">
    <source>
        <dbReference type="SAM" id="MobiDB-lite"/>
    </source>
</evidence>
<reference evidence="2" key="1">
    <citation type="submission" date="2015-04" db="UniProtKB">
        <authorList>
            <consortium name="EnsemblPlants"/>
        </authorList>
    </citation>
    <scope>IDENTIFICATION</scope>
</reference>
<feature type="region of interest" description="Disordered" evidence="1">
    <location>
        <begin position="47"/>
        <end position="88"/>
    </location>
</feature>
<dbReference type="AlphaFoldDB" id="A0A0E0KZF0"/>
<keyword evidence="3" id="KW-1185">Reference proteome</keyword>
<feature type="region of interest" description="Disordered" evidence="1">
    <location>
        <begin position="116"/>
        <end position="180"/>
    </location>
</feature>
<dbReference type="EnsemblPlants" id="OPUNC05G05530.1">
    <property type="protein sequence ID" value="OPUNC05G05530.1"/>
    <property type="gene ID" value="OPUNC05G05530"/>
</dbReference>
<sequence length="195" mass="21075">MRPRLRVTRHALAVVEADRAVAGPVAPLLGASSSSSSRAMVDRTIVGPLPATSSSSSSARRGQRGSDHLARSRAACRPPPAPSYCSPSRRPIAARIHAAGDQPLCHLPPAPGCRLISGGTEPAASCTPRVTRSEERRGEEEREERKREKSENKRERMREEMKNLKSRKVDRGPQQGGVEVASVTEELVALESTWG</sequence>
<dbReference type="Gramene" id="OPUNC05G05530.1">
    <property type="protein sequence ID" value="OPUNC05G05530.1"/>
    <property type="gene ID" value="OPUNC05G05530"/>
</dbReference>
<protein>
    <submittedName>
        <fullName evidence="2">Uncharacterized protein</fullName>
    </submittedName>
</protein>
<accession>A0A0E0KZF0</accession>
<evidence type="ECO:0000313" key="3">
    <source>
        <dbReference type="Proteomes" id="UP000026962"/>
    </source>
</evidence>
<dbReference type="HOGENOM" id="CLU_1398373_0_0_1"/>
<organism evidence="2">
    <name type="scientific">Oryza punctata</name>
    <name type="common">Red rice</name>
    <dbReference type="NCBI Taxonomy" id="4537"/>
    <lineage>
        <taxon>Eukaryota</taxon>
        <taxon>Viridiplantae</taxon>
        <taxon>Streptophyta</taxon>
        <taxon>Embryophyta</taxon>
        <taxon>Tracheophyta</taxon>
        <taxon>Spermatophyta</taxon>
        <taxon>Magnoliopsida</taxon>
        <taxon>Liliopsida</taxon>
        <taxon>Poales</taxon>
        <taxon>Poaceae</taxon>
        <taxon>BOP clade</taxon>
        <taxon>Oryzoideae</taxon>
        <taxon>Oryzeae</taxon>
        <taxon>Oryzinae</taxon>
        <taxon>Oryza</taxon>
    </lineage>
</organism>